<dbReference type="AlphaFoldDB" id="A0A2U2AK23"/>
<dbReference type="GO" id="GO:0005886">
    <property type="term" value="C:plasma membrane"/>
    <property type="evidence" value="ECO:0007669"/>
    <property type="project" value="TreeGrafter"/>
</dbReference>
<evidence type="ECO:0000313" key="7">
    <source>
        <dbReference type="Proteomes" id="UP000244948"/>
    </source>
</evidence>
<comment type="caution">
    <text evidence="6">The sequence shown here is derived from an EMBL/GenBank/DDBJ whole genome shotgun (WGS) entry which is preliminary data.</text>
</comment>
<dbReference type="GO" id="GO:0016887">
    <property type="term" value="F:ATP hydrolysis activity"/>
    <property type="evidence" value="ECO:0007669"/>
    <property type="project" value="TreeGrafter"/>
</dbReference>
<name>A0A2U2AK23_9GAMM</name>
<feature type="region of interest" description="Disordered" evidence="4">
    <location>
        <begin position="244"/>
        <end position="265"/>
    </location>
</feature>
<keyword evidence="2" id="KW-0547">Nucleotide-binding</keyword>
<evidence type="ECO:0000256" key="3">
    <source>
        <dbReference type="ARBA" id="ARBA00022840"/>
    </source>
</evidence>
<keyword evidence="7" id="KW-1185">Reference proteome</keyword>
<dbReference type="PROSITE" id="PS00662">
    <property type="entry name" value="T2SP_E"/>
    <property type="match status" value="1"/>
</dbReference>
<dbReference type="Pfam" id="PF00437">
    <property type="entry name" value="T2SSE"/>
    <property type="match status" value="1"/>
</dbReference>
<evidence type="ECO:0000259" key="5">
    <source>
        <dbReference type="PROSITE" id="PS00662"/>
    </source>
</evidence>
<keyword evidence="3" id="KW-0067">ATP-binding</keyword>
<feature type="domain" description="Bacterial type II secretion system protein E" evidence="5">
    <location>
        <begin position="561"/>
        <end position="575"/>
    </location>
</feature>
<dbReference type="GO" id="GO:0005524">
    <property type="term" value="F:ATP binding"/>
    <property type="evidence" value="ECO:0007669"/>
    <property type="project" value="UniProtKB-KW"/>
</dbReference>
<dbReference type="FunFam" id="3.40.50.300:FF:000398">
    <property type="entry name" value="Type IV pilus assembly ATPase PilB"/>
    <property type="match status" value="1"/>
</dbReference>
<evidence type="ECO:0000256" key="1">
    <source>
        <dbReference type="ARBA" id="ARBA00006611"/>
    </source>
</evidence>
<dbReference type="InterPro" id="IPR001482">
    <property type="entry name" value="T2SS/T4SS_dom"/>
</dbReference>
<dbReference type="SUPFAM" id="SSF52540">
    <property type="entry name" value="P-loop containing nucleoside triphosphate hydrolases"/>
    <property type="match status" value="1"/>
</dbReference>
<feature type="region of interest" description="Disordered" evidence="4">
    <location>
        <begin position="319"/>
        <end position="348"/>
    </location>
</feature>
<evidence type="ECO:0000313" key="6">
    <source>
        <dbReference type="EMBL" id="PWD83151.1"/>
    </source>
</evidence>
<sequence>MQRLRVKLEHNPLIQGLIELKWMAKEAIPLLSAKMYENERSVVGKLRAHGLTSQAIFEAALAANSALEEPLPVVDLAYFQPIENFDFVGFATKEELLAQYGVPLVLLPDRLVVVTADPGNEKFFDTLALRYPGRIEYWLGDSDQIKAMIDLLTFPAQEALLPEVPALEIENEAQEGDEVEETAVEEVLSHSLDGSEAGDDQSFVVDNRINLEQVDTAVEAEMALMPDQPSQTEEDDPRAEVLRDSALDLSEIESRADDEDESSELEEMVSLAALEESATPHSSIAPMAEVADGSISDETMPALEDSTEILESVLAEIQQETEEEIEQETEQETAQAIEPEDQNSPESQLTAELAIEESDGVVDYLNFVLLDAITQKASDIHFEPYESSYRVRFRIDGVLHKVYVVPEAYRETLASRLKVMAELDIAEKRLPQDGHITLCLEEEEVDARISVIPTLWGEKVVIRLLDNSEINYSLNKIGLTSAQKSVVQSAIERSQGLILVTGPTGSGKTVTLYACLNYLNDVSRNIATVEDPIEINLEGINQLQVHPKIGLTFAEALRAFLRQDPDVLMVGEIRDYETADITIKAAQTGHLVLSTLHTKSAVESLVRLKNMGIESYNIASTVDLVIAQRLVRELCHCKEEDIVDSAYLETLGFTPMQAASKFYRASGCSECHDGYRGRFAIFEVMPISKRVSQMLLEDASASEIAKQVEREGVKDLRSAGIEMVLAGRTSLEEILRVTTE</sequence>
<feature type="compositionally biased region" description="Acidic residues" evidence="4">
    <location>
        <begin position="319"/>
        <end position="331"/>
    </location>
</feature>
<dbReference type="InterPro" id="IPR027417">
    <property type="entry name" value="P-loop_NTPase"/>
</dbReference>
<comment type="similarity">
    <text evidence="1">Belongs to the GSP E family.</text>
</comment>
<dbReference type="CDD" id="cd01129">
    <property type="entry name" value="PulE-GspE-like"/>
    <property type="match status" value="1"/>
</dbReference>
<evidence type="ECO:0000256" key="4">
    <source>
        <dbReference type="SAM" id="MobiDB-lite"/>
    </source>
</evidence>
<reference evidence="6 7" key="1">
    <citation type="journal article" date="2018" name="Genome Announc.">
        <title>Ignatzschineria cameli sp. nov., isolated from necrotic foot tissue of dromedaries (Camelus dromedarius) and associated maggots (Wohlfahrtia species) in Dubai.</title>
        <authorList>
            <person name="Tsang C.C."/>
            <person name="Tang J.Y."/>
            <person name="Fong J.Y."/>
            <person name="Kinne J."/>
            <person name="Lee H.H."/>
            <person name="Joseph M."/>
            <person name="Jose S."/>
            <person name="Schuster R.K."/>
            <person name="Tang Y."/>
            <person name="Sivakumar S."/>
            <person name="Chen J.H."/>
            <person name="Teng J.L."/>
            <person name="Lau S.K."/>
            <person name="Wernery U."/>
            <person name="Woo P.C."/>
        </authorList>
    </citation>
    <scope>NUCLEOTIDE SEQUENCE [LARGE SCALE GENOMIC DNA]</scope>
    <source>
        <strain evidence="6 7">KCTC 22643</strain>
    </source>
</reference>
<accession>A0A2U2AK23</accession>
<dbReference type="SUPFAM" id="SSF160246">
    <property type="entry name" value="EspE N-terminal domain-like"/>
    <property type="match status" value="1"/>
</dbReference>
<dbReference type="Gene3D" id="3.40.50.300">
    <property type="entry name" value="P-loop containing nucleotide triphosphate hydrolases"/>
    <property type="match status" value="1"/>
</dbReference>
<dbReference type="InterPro" id="IPR003593">
    <property type="entry name" value="AAA+_ATPase"/>
</dbReference>
<proteinExistence type="inferred from homology"/>
<dbReference type="InterPro" id="IPR037257">
    <property type="entry name" value="T2SS_E_N_sf"/>
</dbReference>
<organism evidence="6 7">
    <name type="scientific">Ignatzschineria indica</name>
    <dbReference type="NCBI Taxonomy" id="472583"/>
    <lineage>
        <taxon>Bacteria</taxon>
        <taxon>Pseudomonadati</taxon>
        <taxon>Pseudomonadota</taxon>
        <taxon>Gammaproteobacteria</taxon>
        <taxon>Cardiobacteriales</taxon>
        <taxon>Ignatzschineriaceae</taxon>
        <taxon>Ignatzschineria</taxon>
    </lineage>
</organism>
<feature type="compositionally biased region" description="Acidic residues" evidence="4">
    <location>
        <begin position="256"/>
        <end position="265"/>
    </location>
</feature>
<evidence type="ECO:0000256" key="2">
    <source>
        <dbReference type="ARBA" id="ARBA00022741"/>
    </source>
</evidence>
<dbReference type="Gene3D" id="3.30.450.90">
    <property type="match status" value="1"/>
</dbReference>
<dbReference type="SMART" id="SM00382">
    <property type="entry name" value="AAA"/>
    <property type="match status" value="1"/>
</dbReference>
<protein>
    <recommendedName>
        <fullName evidence="5">Bacterial type II secretion system protein E domain-containing protein</fullName>
    </recommendedName>
</protein>
<dbReference type="PANTHER" id="PTHR30258">
    <property type="entry name" value="TYPE II SECRETION SYSTEM PROTEIN GSPE-RELATED"/>
    <property type="match status" value="1"/>
</dbReference>
<dbReference type="Proteomes" id="UP000244948">
    <property type="component" value="Unassembled WGS sequence"/>
</dbReference>
<dbReference type="EMBL" id="QEWR01000003">
    <property type="protein sequence ID" value="PWD83151.1"/>
    <property type="molecule type" value="Genomic_DNA"/>
</dbReference>
<dbReference type="PANTHER" id="PTHR30258:SF1">
    <property type="entry name" value="PROTEIN TRANSPORT PROTEIN HOFB HOMOLOG"/>
    <property type="match status" value="1"/>
</dbReference>
<dbReference type="RefSeq" id="WP_109236357.1">
    <property type="nucleotide sequence ID" value="NZ_BMXZ01000002.1"/>
</dbReference>
<gene>
    <name evidence="6" type="ORF">DC082_06980</name>
</gene>
<dbReference type="FunFam" id="3.30.450.90:FF:000001">
    <property type="entry name" value="Type II secretion system ATPase GspE"/>
    <property type="match status" value="1"/>
</dbReference>